<sequence>MWVLDVKEKLSKVDTIMEAEHWTKHSINKIPPGVTNLNNKAYSPQSVSFGPYHKGEAHLMQMEDHKYRAFLHLLKRSNKPFEIYVNEEEPTSRPFEKSRDLMHKHSKESTGDIIRSVMEPHEAGIRFKVSKTRSVEDIKFRGGVLSLPLL</sequence>
<dbReference type="PANTHER" id="PTHR31170:SF18">
    <property type="entry name" value="(WILD MALAYSIAN BANANA) HYPOTHETICAL PROTEIN"/>
    <property type="match status" value="1"/>
</dbReference>
<dbReference type="PANTHER" id="PTHR31170">
    <property type="entry name" value="BNAC04G53230D PROTEIN"/>
    <property type="match status" value="1"/>
</dbReference>
<accession>A0A7J7NJM3</accession>
<keyword evidence="2" id="KW-1185">Reference proteome</keyword>
<gene>
    <name evidence="1" type="ORF">GIB67_024014</name>
</gene>
<dbReference type="Pfam" id="PF03140">
    <property type="entry name" value="DUF247"/>
    <property type="match status" value="2"/>
</dbReference>
<organism evidence="1 2">
    <name type="scientific">Kingdonia uniflora</name>
    <dbReference type="NCBI Taxonomy" id="39325"/>
    <lineage>
        <taxon>Eukaryota</taxon>
        <taxon>Viridiplantae</taxon>
        <taxon>Streptophyta</taxon>
        <taxon>Embryophyta</taxon>
        <taxon>Tracheophyta</taxon>
        <taxon>Spermatophyta</taxon>
        <taxon>Magnoliopsida</taxon>
        <taxon>Ranunculales</taxon>
        <taxon>Circaeasteraceae</taxon>
        <taxon>Kingdonia</taxon>
    </lineage>
</organism>
<dbReference type="EMBL" id="JACGCM010000728">
    <property type="protein sequence ID" value="KAF6167429.1"/>
    <property type="molecule type" value="Genomic_DNA"/>
</dbReference>
<dbReference type="OrthoDB" id="1846188at2759"/>
<name>A0A7J7NJM3_9MAGN</name>
<dbReference type="InterPro" id="IPR004158">
    <property type="entry name" value="DUF247_pln"/>
</dbReference>
<evidence type="ECO:0000313" key="2">
    <source>
        <dbReference type="Proteomes" id="UP000541444"/>
    </source>
</evidence>
<protein>
    <submittedName>
        <fullName evidence="1">Uncharacterized protein</fullName>
    </submittedName>
</protein>
<dbReference type="Proteomes" id="UP000541444">
    <property type="component" value="Unassembled WGS sequence"/>
</dbReference>
<reference evidence="1 2" key="1">
    <citation type="journal article" date="2020" name="IScience">
        <title>Genome Sequencing of the Endangered Kingdonia uniflora (Circaeasteraceae, Ranunculales) Reveals Potential Mechanisms of Evolutionary Specialization.</title>
        <authorList>
            <person name="Sun Y."/>
            <person name="Deng T."/>
            <person name="Zhang A."/>
            <person name="Moore M.J."/>
            <person name="Landis J.B."/>
            <person name="Lin N."/>
            <person name="Zhang H."/>
            <person name="Zhang X."/>
            <person name="Huang J."/>
            <person name="Zhang X."/>
            <person name="Sun H."/>
            <person name="Wang H."/>
        </authorList>
    </citation>
    <scope>NUCLEOTIDE SEQUENCE [LARGE SCALE GENOMIC DNA]</scope>
    <source>
        <strain evidence="1">TB1705</strain>
        <tissue evidence="1">Leaf</tissue>
    </source>
</reference>
<comment type="caution">
    <text evidence="1">The sequence shown here is derived from an EMBL/GenBank/DDBJ whole genome shotgun (WGS) entry which is preliminary data.</text>
</comment>
<evidence type="ECO:0000313" key="1">
    <source>
        <dbReference type="EMBL" id="KAF6167429.1"/>
    </source>
</evidence>
<proteinExistence type="predicted"/>
<dbReference type="AlphaFoldDB" id="A0A7J7NJM3"/>